<dbReference type="AlphaFoldDB" id="A0A164FHN5"/>
<protein>
    <submittedName>
        <fullName evidence="1">Uncharacterized protein</fullName>
    </submittedName>
</protein>
<sequence length="58" mass="6887">MNHRRHKKGNVKRRLGLAKYVADYNCLLKNFLMIHIVKHLCLNKLSLPQFLVCQLQVE</sequence>
<evidence type="ECO:0000313" key="1">
    <source>
        <dbReference type="EMBL" id="KZR97806.1"/>
    </source>
</evidence>
<comment type="caution">
    <text evidence="1">The sequence shown here is derived from an EMBL/GenBank/DDBJ whole genome shotgun (WGS) entry which is preliminary data.</text>
</comment>
<keyword evidence="2" id="KW-1185">Reference proteome</keyword>
<gene>
    <name evidence="1" type="ORF">APZ42_007115</name>
</gene>
<name>A0A164FHN5_9CRUS</name>
<proteinExistence type="predicted"/>
<organism evidence="1 2">
    <name type="scientific">Daphnia magna</name>
    <dbReference type="NCBI Taxonomy" id="35525"/>
    <lineage>
        <taxon>Eukaryota</taxon>
        <taxon>Metazoa</taxon>
        <taxon>Ecdysozoa</taxon>
        <taxon>Arthropoda</taxon>
        <taxon>Crustacea</taxon>
        <taxon>Branchiopoda</taxon>
        <taxon>Diplostraca</taxon>
        <taxon>Cladocera</taxon>
        <taxon>Anomopoda</taxon>
        <taxon>Daphniidae</taxon>
        <taxon>Daphnia</taxon>
    </lineage>
</organism>
<evidence type="ECO:0000313" key="2">
    <source>
        <dbReference type="Proteomes" id="UP000076858"/>
    </source>
</evidence>
<dbReference type="EMBL" id="LRGB01020013">
    <property type="protein sequence ID" value="KZR97806.1"/>
    <property type="molecule type" value="Genomic_DNA"/>
</dbReference>
<reference evidence="1 2" key="1">
    <citation type="submission" date="2016-03" db="EMBL/GenBank/DDBJ databases">
        <title>EvidentialGene: Evidence-directed Construction of Genes on Genomes.</title>
        <authorList>
            <person name="Gilbert D.G."/>
            <person name="Choi J.-H."/>
            <person name="Mockaitis K."/>
            <person name="Colbourne J."/>
            <person name="Pfrender M."/>
        </authorList>
    </citation>
    <scope>NUCLEOTIDE SEQUENCE [LARGE SCALE GENOMIC DNA]</scope>
    <source>
        <strain evidence="1 2">Xinb3</strain>
        <tissue evidence="1">Complete organism</tissue>
    </source>
</reference>
<dbReference type="Proteomes" id="UP000076858">
    <property type="component" value="Unassembled WGS sequence"/>
</dbReference>
<accession>A0A164FHN5</accession>